<evidence type="ECO:0000256" key="2">
    <source>
        <dbReference type="ARBA" id="ARBA00022448"/>
    </source>
</evidence>
<gene>
    <name evidence="11" type="ORF">SAMN04488105_10877</name>
</gene>
<dbReference type="Proteomes" id="UP000198994">
    <property type="component" value="Unassembled WGS sequence"/>
</dbReference>
<feature type="transmembrane region" description="Helical" evidence="9">
    <location>
        <begin position="126"/>
        <end position="149"/>
    </location>
</feature>
<comment type="function">
    <text evidence="9">Part of the tripartite ATP-independent periplasmic (TRAP) transport system.</text>
</comment>
<dbReference type="InterPro" id="IPR007387">
    <property type="entry name" value="TRAP_DctQ"/>
</dbReference>
<dbReference type="OrthoDB" id="4964541at2"/>
<dbReference type="GO" id="GO:0015740">
    <property type="term" value="P:C4-dicarboxylate transport"/>
    <property type="evidence" value="ECO:0007669"/>
    <property type="project" value="TreeGrafter"/>
</dbReference>
<dbReference type="PANTHER" id="PTHR35011:SF2">
    <property type="entry name" value="2,3-DIKETO-L-GULONATE TRAP TRANSPORTER SMALL PERMEASE PROTEIN YIAM"/>
    <property type="match status" value="1"/>
</dbReference>
<keyword evidence="3" id="KW-1003">Cell membrane</keyword>
<feature type="transmembrane region" description="Helical" evidence="9">
    <location>
        <begin position="47"/>
        <end position="65"/>
    </location>
</feature>
<evidence type="ECO:0000256" key="8">
    <source>
        <dbReference type="ARBA" id="ARBA00038436"/>
    </source>
</evidence>
<dbReference type="GO" id="GO:0022857">
    <property type="term" value="F:transmembrane transporter activity"/>
    <property type="evidence" value="ECO:0007669"/>
    <property type="project" value="UniProtKB-UniRule"/>
</dbReference>
<protein>
    <recommendedName>
        <fullName evidence="9">TRAP transporter small permease protein</fullName>
    </recommendedName>
</protein>
<dbReference type="STRING" id="282683.SAMN04488105_10877"/>
<evidence type="ECO:0000313" key="11">
    <source>
        <dbReference type="EMBL" id="SDE82389.1"/>
    </source>
</evidence>
<dbReference type="AlphaFoldDB" id="A0A1G7G2Y5"/>
<keyword evidence="12" id="KW-1185">Reference proteome</keyword>
<feature type="transmembrane region" description="Helical" evidence="9">
    <location>
        <begin position="86"/>
        <end position="106"/>
    </location>
</feature>
<reference evidence="12" key="1">
    <citation type="submission" date="2016-10" db="EMBL/GenBank/DDBJ databases">
        <authorList>
            <person name="Varghese N."/>
            <person name="Submissions S."/>
        </authorList>
    </citation>
    <scope>NUCLEOTIDE SEQUENCE [LARGE SCALE GENOMIC DNA]</scope>
    <source>
        <strain evidence="12">DSM 10146</strain>
    </source>
</reference>
<dbReference type="PANTHER" id="PTHR35011">
    <property type="entry name" value="2,3-DIKETO-L-GULONATE TRAP TRANSPORTER SMALL PERMEASE PROTEIN YIAM"/>
    <property type="match status" value="1"/>
</dbReference>
<evidence type="ECO:0000256" key="1">
    <source>
        <dbReference type="ARBA" id="ARBA00004429"/>
    </source>
</evidence>
<comment type="subunit">
    <text evidence="9">The complex comprises the extracytoplasmic solute receptor protein and the two transmembrane proteins.</text>
</comment>
<dbReference type="Pfam" id="PF04290">
    <property type="entry name" value="DctQ"/>
    <property type="match status" value="1"/>
</dbReference>
<evidence type="ECO:0000256" key="7">
    <source>
        <dbReference type="ARBA" id="ARBA00023136"/>
    </source>
</evidence>
<keyword evidence="4 9" id="KW-0997">Cell inner membrane</keyword>
<evidence type="ECO:0000256" key="4">
    <source>
        <dbReference type="ARBA" id="ARBA00022519"/>
    </source>
</evidence>
<keyword evidence="5 9" id="KW-0812">Transmembrane</keyword>
<dbReference type="GO" id="GO:0005886">
    <property type="term" value="C:plasma membrane"/>
    <property type="evidence" value="ECO:0007669"/>
    <property type="project" value="UniProtKB-SubCell"/>
</dbReference>
<name>A0A1G7G2Y5_9RHOB</name>
<organism evidence="11 12">
    <name type="scientific">Salipiger thiooxidans</name>
    <dbReference type="NCBI Taxonomy" id="282683"/>
    <lineage>
        <taxon>Bacteria</taxon>
        <taxon>Pseudomonadati</taxon>
        <taxon>Pseudomonadota</taxon>
        <taxon>Alphaproteobacteria</taxon>
        <taxon>Rhodobacterales</taxon>
        <taxon>Roseobacteraceae</taxon>
        <taxon>Salipiger</taxon>
    </lineage>
</organism>
<dbReference type="RefSeq" id="WP_089959889.1">
    <property type="nucleotide sequence ID" value="NZ_FNAV01000008.1"/>
</dbReference>
<evidence type="ECO:0000259" key="10">
    <source>
        <dbReference type="Pfam" id="PF04290"/>
    </source>
</evidence>
<evidence type="ECO:0000313" key="12">
    <source>
        <dbReference type="Proteomes" id="UP000198994"/>
    </source>
</evidence>
<comment type="caution">
    <text evidence="9">Lacks conserved residue(s) required for the propagation of feature annotation.</text>
</comment>
<accession>A0A1G7G2Y5</accession>
<keyword evidence="6 9" id="KW-1133">Transmembrane helix</keyword>
<keyword evidence="7 9" id="KW-0472">Membrane</keyword>
<comment type="subcellular location">
    <subcellularLocation>
        <location evidence="1 9">Cell inner membrane</location>
        <topology evidence="1 9">Multi-pass membrane protein</topology>
    </subcellularLocation>
</comment>
<feature type="domain" description="Tripartite ATP-independent periplasmic transporters DctQ component" evidence="10">
    <location>
        <begin position="24"/>
        <end position="157"/>
    </location>
</feature>
<proteinExistence type="inferred from homology"/>
<evidence type="ECO:0000256" key="5">
    <source>
        <dbReference type="ARBA" id="ARBA00022692"/>
    </source>
</evidence>
<evidence type="ECO:0000256" key="3">
    <source>
        <dbReference type="ARBA" id="ARBA00022475"/>
    </source>
</evidence>
<dbReference type="EMBL" id="FNAV01000008">
    <property type="protein sequence ID" value="SDE82389.1"/>
    <property type="molecule type" value="Genomic_DNA"/>
</dbReference>
<keyword evidence="2 9" id="KW-0813">Transport</keyword>
<evidence type="ECO:0000256" key="9">
    <source>
        <dbReference type="RuleBase" id="RU369079"/>
    </source>
</evidence>
<evidence type="ECO:0000256" key="6">
    <source>
        <dbReference type="ARBA" id="ARBA00022989"/>
    </source>
</evidence>
<sequence>MTMILNGLHRTMLWLCAALAITIIAALSVQITSRYVFNAPVHMTDNIAEISLIWMTFLGAAVVYREGGHIGLDLMANRVSAPVQKILRIVLHGLVIAVLAYVLTQVRQLQPLMSRLEFGTIPNGPLTSKFMLVLLPFGLGAGTTILFALEAIWSELRGGKAEASA</sequence>
<dbReference type="InterPro" id="IPR055348">
    <property type="entry name" value="DctQ"/>
</dbReference>
<comment type="similarity">
    <text evidence="8 9">Belongs to the TRAP transporter small permease family.</text>
</comment>